<sequence length="487" mass="54411">MQKGILPLEALRICHDKNPGMRKSMEDEISIVHAPNDQIPTTYLGVFDGHGGKEAAIYARDNLFKNLKLQPGFFDNEPSNVKKALQEAYNKTHMDMFQIVDTWPKRKDGHLSVSGTTATVVILRQNKVYIAHVGDSAAVIAQKKNNRYVAQELTVDHKPESVKEKTRIEQMGGRVAATNGVPRVIWKRAVKLNCSTTPRYEYVPFLAVSRSLGDLWSYDESLDKFVVSPDPDVDHIDLEDTPNENKFIILASDGLWGVMNAKEAVDNVCQYELNVTRKKRNCSKFLVDESLSIWQKKRARADNISAIVVFLDDEFLPKVEEDDDSVSIASSEADTVIIEHDDDDTPPMMSNCSANLNSLVRQIALPSFSNKEEENKKKSKVISPSTSSGLSSCGEDSEGKEEDVNQHNKRKLLHSEESSSQCKRARTSCMSPSPLNNESEDSHQCNSMITVLSAESLVHLQLDQDEETNSSSQNINKNFQPVPQAAK</sequence>
<evidence type="ECO:0000256" key="3">
    <source>
        <dbReference type="ARBA" id="ARBA00022912"/>
    </source>
</evidence>
<feature type="domain" description="PPM-type phosphatase" evidence="6">
    <location>
        <begin position="12"/>
        <end position="311"/>
    </location>
</feature>
<dbReference type="PANTHER" id="PTHR47992">
    <property type="entry name" value="PROTEIN PHOSPHATASE"/>
    <property type="match status" value="1"/>
</dbReference>
<feature type="compositionally biased region" description="Low complexity" evidence="5">
    <location>
        <begin position="383"/>
        <end position="394"/>
    </location>
</feature>
<evidence type="ECO:0000313" key="7">
    <source>
        <dbReference type="EnsemblMetazoa" id="CLYHEMP005964.1"/>
    </source>
</evidence>
<comment type="similarity">
    <text evidence="4">Belongs to the PP2C family.</text>
</comment>
<reference evidence="7" key="1">
    <citation type="submission" date="2021-01" db="UniProtKB">
        <authorList>
            <consortium name="EnsemblMetazoa"/>
        </authorList>
    </citation>
    <scope>IDENTIFICATION</scope>
</reference>
<dbReference type="InterPro" id="IPR036457">
    <property type="entry name" value="PPM-type-like_dom_sf"/>
</dbReference>
<feature type="compositionally biased region" description="Polar residues" evidence="5">
    <location>
        <begin position="418"/>
        <end position="437"/>
    </location>
</feature>
<evidence type="ECO:0000313" key="8">
    <source>
        <dbReference type="Proteomes" id="UP000594262"/>
    </source>
</evidence>
<dbReference type="Pfam" id="PF00481">
    <property type="entry name" value="PP2C"/>
    <property type="match status" value="1"/>
</dbReference>
<keyword evidence="1" id="KW-0479">Metal-binding</keyword>
<feature type="region of interest" description="Disordered" evidence="5">
    <location>
        <begin position="463"/>
        <end position="487"/>
    </location>
</feature>
<dbReference type="EnsemblMetazoa" id="CLYHEMT005964.1">
    <property type="protein sequence ID" value="CLYHEMP005964.1"/>
    <property type="gene ID" value="CLYHEMG005964"/>
</dbReference>
<keyword evidence="2 4" id="KW-0378">Hydrolase</keyword>
<evidence type="ECO:0000256" key="1">
    <source>
        <dbReference type="ARBA" id="ARBA00022723"/>
    </source>
</evidence>
<name>A0A7M5UXJ0_9CNID</name>
<organism evidence="7 8">
    <name type="scientific">Clytia hemisphaerica</name>
    <dbReference type="NCBI Taxonomy" id="252671"/>
    <lineage>
        <taxon>Eukaryota</taxon>
        <taxon>Metazoa</taxon>
        <taxon>Cnidaria</taxon>
        <taxon>Hydrozoa</taxon>
        <taxon>Hydroidolina</taxon>
        <taxon>Leptothecata</taxon>
        <taxon>Obeliida</taxon>
        <taxon>Clytiidae</taxon>
        <taxon>Clytia</taxon>
    </lineage>
</organism>
<dbReference type="GeneID" id="136822819"/>
<proteinExistence type="inferred from homology"/>
<dbReference type="SUPFAM" id="SSF81606">
    <property type="entry name" value="PP2C-like"/>
    <property type="match status" value="1"/>
</dbReference>
<dbReference type="InterPro" id="IPR015655">
    <property type="entry name" value="PP2C"/>
</dbReference>
<dbReference type="GO" id="GO:0046872">
    <property type="term" value="F:metal ion binding"/>
    <property type="evidence" value="ECO:0007669"/>
    <property type="project" value="UniProtKB-KW"/>
</dbReference>
<keyword evidence="3 4" id="KW-0904">Protein phosphatase</keyword>
<protein>
    <recommendedName>
        <fullName evidence="6">PPM-type phosphatase domain-containing protein</fullName>
    </recommendedName>
</protein>
<dbReference type="PROSITE" id="PS01032">
    <property type="entry name" value="PPM_1"/>
    <property type="match status" value="1"/>
</dbReference>
<dbReference type="GO" id="GO:0004722">
    <property type="term" value="F:protein serine/threonine phosphatase activity"/>
    <property type="evidence" value="ECO:0007669"/>
    <property type="project" value="InterPro"/>
</dbReference>
<dbReference type="AlphaFoldDB" id="A0A7M5UXJ0"/>
<feature type="compositionally biased region" description="Polar residues" evidence="5">
    <location>
        <begin position="469"/>
        <end position="481"/>
    </location>
</feature>
<dbReference type="SMART" id="SM00332">
    <property type="entry name" value="PP2Cc"/>
    <property type="match status" value="1"/>
</dbReference>
<dbReference type="Proteomes" id="UP000594262">
    <property type="component" value="Unplaced"/>
</dbReference>
<dbReference type="InterPro" id="IPR000222">
    <property type="entry name" value="PP2C_BS"/>
</dbReference>
<dbReference type="CDD" id="cd00143">
    <property type="entry name" value="PP2Cc"/>
    <property type="match status" value="1"/>
</dbReference>
<dbReference type="InterPro" id="IPR001932">
    <property type="entry name" value="PPM-type_phosphatase-like_dom"/>
</dbReference>
<evidence type="ECO:0000256" key="2">
    <source>
        <dbReference type="ARBA" id="ARBA00022801"/>
    </source>
</evidence>
<dbReference type="RefSeq" id="XP_066935230.1">
    <property type="nucleotide sequence ID" value="XM_067079129.1"/>
</dbReference>
<dbReference type="Gene3D" id="3.60.40.10">
    <property type="entry name" value="PPM-type phosphatase domain"/>
    <property type="match status" value="1"/>
</dbReference>
<dbReference type="PROSITE" id="PS51746">
    <property type="entry name" value="PPM_2"/>
    <property type="match status" value="1"/>
</dbReference>
<evidence type="ECO:0000259" key="6">
    <source>
        <dbReference type="PROSITE" id="PS51746"/>
    </source>
</evidence>
<keyword evidence="8" id="KW-1185">Reference proteome</keyword>
<dbReference type="OrthoDB" id="10025511at2759"/>
<accession>A0A7M5UXJ0</accession>
<feature type="region of interest" description="Disordered" evidence="5">
    <location>
        <begin position="370"/>
        <end position="444"/>
    </location>
</feature>
<evidence type="ECO:0000256" key="5">
    <source>
        <dbReference type="SAM" id="MobiDB-lite"/>
    </source>
</evidence>
<evidence type="ECO:0000256" key="4">
    <source>
        <dbReference type="RuleBase" id="RU003465"/>
    </source>
</evidence>